<dbReference type="SUPFAM" id="SSF54862">
    <property type="entry name" value="4Fe-4S ferredoxins"/>
    <property type="match status" value="1"/>
</dbReference>
<keyword evidence="2" id="KW-0004">4Fe-4S</keyword>
<protein>
    <submittedName>
        <fullName evidence="9">4Fe-4S binding protein</fullName>
    </submittedName>
</protein>
<feature type="transmembrane region" description="Helical" evidence="7">
    <location>
        <begin position="161"/>
        <end position="185"/>
    </location>
</feature>
<dbReference type="PANTHER" id="PTHR30176:SF3">
    <property type="entry name" value="FERREDOXIN-TYPE PROTEIN NAPH"/>
    <property type="match status" value="1"/>
</dbReference>
<sequence>MGLKKSKMLSLLFRKRRLIQIGSLIFLIVIPLLNLLNLEVVTGNYYSLRIWKIEFVDPLFALQHLLLTLKFNWQLLMGISIPLLIAFLGGKLFCSFICPYNLLAEWLQKILPAKKTNVFKVNAKRYWAVLIGWIILTVIAGFPILYFVSMPGQIGVFLGDLIFLKVMGVESLMILAVLGIDVVFLKRIWCRELCPVGALLQRFHWNYGLKINYNEIDCVCSTDEIDSPCVQRCPVYLNPKSDLLYPACFNCGECVKECYYYGEALKIKFIKDITNFEPNFKQRKEEQTINKEEA</sequence>
<evidence type="ECO:0000256" key="3">
    <source>
        <dbReference type="ARBA" id="ARBA00022723"/>
    </source>
</evidence>
<accession>A0A7V5H468</accession>
<dbReference type="GO" id="GO:0051539">
    <property type="term" value="F:4 iron, 4 sulfur cluster binding"/>
    <property type="evidence" value="ECO:0007669"/>
    <property type="project" value="UniProtKB-KW"/>
</dbReference>
<keyword evidence="6" id="KW-0411">Iron-sulfur</keyword>
<dbReference type="AlphaFoldDB" id="A0A7V5H468"/>
<keyword evidence="1" id="KW-0813">Transport</keyword>
<keyword evidence="4" id="KW-0249">Electron transport</keyword>
<dbReference type="PANTHER" id="PTHR30176">
    <property type="entry name" value="FERREDOXIN-TYPE PROTEIN NAPH"/>
    <property type="match status" value="1"/>
</dbReference>
<keyword evidence="7" id="KW-0812">Transmembrane</keyword>
<reference evidence="9" key="1">
    <citation type="journal article" date="2020" name="mSystems">
        <title>Genome- and Community-Level Interaction Insights into Carbon Utilization and Element Cycling Functions of Hydrothermarchaeota in Hydrothermal Sediment.</title>
        <authorList>
            <person name="Zhou Z."/>
            <person name="Liu Y."/>
            <person name="Xu W."/>
            <person name="Pan J."/>
            <person name="Luo Z.H."/>
            <person name="Li M."/>
        </authorList>
    </citation>
    <scope>NUCLEOTIDE SEQUENCE [LARGE SCALE GENOMIC DNA]</scope>
    <source>
        <strain evidence="9">HyVt-76</strain>
    </source>
</reference>
<evidence type="ECO:0000313" key="9">
    <source>
        <dbReference type="EMBL" id="HHE55551.1"/>
    </source>
</evidence>
<feature type="transmembrane region" description="Helical" evidence="7">
    <location>
        <begin position="75"/>
        <end position="104"/>
    </location>
</feature>
<organism evidence="9">
    <name type="scientific">Caldithrix abyssi</name>
    <dbReference type="NCBI Taxonomy" id="187145"/>
    <lineage>
        <taxon>Bacteria</taxon>
        <taxon>Pseudomonadati</taxon>
        <taxon>Calditrichota</taxon>
        <taxon>Calditrichia</taxon>
        <taxon>Calditrichales</taxon>
        <taxon>Calditrichaceae</taxon>
        <taxon>Caldithrix</taxon>
    </lineage>
</organism>
<dbReference type="Proteomes" id="UP000886111">
    <property type="component" value="Unassembled WGS sequence"/>
</dbReference>
<evidence type="ECO:0000256" key="7">
    <source>
        <dbReference type="SAM" id="Phobius"/>
    </source>
</evidence>
<evidence type="ECO:0000256" key="6">
    <source>
        <dbReference type="ARBA" id="ARBA00023014"/>
    </source>
</evidence>
<dbReference type="EMBL" id="DRTD01000531">
    <property type="protein sequence ID" value="HHE55551.1"/>
    <property type="molecule type" value="Genomic_DNA"/>
</dbReference>
<dbReference type="Pfam" id="PF12801">
    <property type="entry name" value="Fer4_5"/>
    <property type="match status" value="2"/>
</dbReference>
<gene>
    <name evidence="9" type="ORF">ENL21_07195</name>
</gene>
<dbReference type="GO" id="GO:0046872">
    <property type="term" value="F:metal ion binding"/>
    <property type="evidence" value="ECO:0007669"/>
    <property type="project" value="UniProtKB-KW"/>
</dbReference>
<dbReference type="InterPro" id="IPR017896">
    <property type="entry name" value="4Fe4S_Fe-S-bd"/>
</dbReference>
<dbReference type="GO" id="GO:0005886">
    <property type="term" value="C:plasma membrane"/>
    <property type="evidence" value="ECO:0007669"/>
    <property type="project" value="TreeGrafter"/>
</dbReference>
<keyword evidence="5" id="KW-0408">Iron</keyword>
<name>A0A7V5H468_CALAY</name>
<evidence type="ECO:0000256" key="4">
    <source>
        <dbReference type="ARBA" id="ARBA00022982"/>
    </source>
</evidence>
<comment type="caution">
    <text evidence="9">The sequence shown here is derived from an EMBL/GenBank/DDBJ whole genome shotgun (WGS) entry which is preliminary data.</text>
</comment>
<feature type="domain" description="4Fe-4S ferredoxin-type" evidence="8">
    <location>
        <begin position="73"/>
        <end position="114"/>
    </location>
</feature>
<evidence type="ECO:0000256" key="1">
    <source>
        <dbReference type="ARBA" id="ARBA00022448"/>
    </source>
</evidence>
<evidence type="ECO:0000256" key="5">
    <source>
        <dbReference type="ARBA" id="ARBA00023004"/>
    </source>
</evidence>
<evidence type="ECO:0000256" key="2">
    <source>
        <dbReference type="ARBA" id="ARBA00022485"/>
    </source>
</evidence>
<keyword evidence="7" id="KW-1133">Transmembrane helix</keyword>
<keyword evidence="3" id="KW-0479">Metal-binding</keyword>
<evidence type="ECO:0000259" key="8">
    <source>
        <dbReference type="Pfam" id="PF12801"/>
    </source>
</evidence>
<feature type="transmembrane region" description="Helical" evidence="7">
    <location>
        <begin position="125"/>
        <end position="149"/>
    </location>
</feature>
<proteinExistence type="predicted"/>
<feature type="transmembrane region" description="Helical" evidence="7">
    <location>
        <begin position="21"/>
        <end position="38"/>
    </location>
</feature>
<keyword evidence="7" id="KW-0472">Membrane</keyword>
<feature type="domain" description="4Fe-4S ferredoxin-type" evidence="8">
    <location>
        <begin position="173"/>
        <end position="201"/>
    </location>
</feature>
<dbReference type="InterPro" id="IPR051684">
    <property type="entry name" value="Electron_Trans/Redox"/>
</dbReference>